<evidence type="ECO:0000313" key="2">
    <source>
        <dbReference type="EMBL" id="CZR56412.1"/>
    </source>
</evidence>
<feature type="region of interest" description="Disordered" evidence="1">
    <location>
        <begin position="122"/>
        <end position="168"/>
    </location>
</feature>
<keyword evidence="3" id="KW-1185">Reference proteome</keyword>
<dbReference type="Proteomes" id="UP000184330">
    <property type="component" value="Unassembled WGS sequence"/>
</dbReference>
<gene>
    <name evidence="2" type="ORF">PAC_06300</name>
</gene>
<evidence type="ECO:0000313" key="3">
    <source>
        <dbReference type="Proteomes" id="UP000184330"/>
    </source>
</evidence>
<dbReference type="AlphaFoldDB" id="A0A1L7WUF0"/>
<dbReference type="SUPFAM" id="SSF52047">
    <property type="entry name" value="RNI-like"/>
    <property type="match status" value="1"/>
</dbReference>
<protein>
    <submittedName>
        <fullName evidence="2">Uncharacterized protein</fullName>
    </submittedName>
</protein>
<dbReference type="OrthoDB" id="3437411at2759"/>
<sequence>MDIMNSLESLSNELFDAILSQITSKRELNFLSQTSRSLYHRTTPKLYQSWSYHGLHPSLLRPVTKHCKLLRQFLETINFRPDLAAHVKELDIREWGDCPRVEHYLGMMDGYYIRVEKEKQEKRERQRGTLMDDFVFGEESTRDEDDENESSYEESESEEYSDDEEEVEDIDMEEVDFLGPVQPFDHTDCLEGQCTASTPAGLRRAGKDYEREDMLVDYRKIWLEEDADEHCHKDPKEEDELIIMLFNKLPNLKIMWMVMPEVPWSYDENVLCKFLEDTKSLISSGTLQKLETLYICSPMHQGGIGHREYELDLRSLLPFMYLPNLRSLHTLTTYIDRNSRNPPVDYAPLKHTSNITHLTYDESALDPFDVISSLSMFKALKSFRWTTEPSGFGCGDGFVGFQSSFGTALSAHKGTLEELYFDNRHSQNDGQARARQNRAKDAILIGSLKEYPRLRKLAIDVNSLVGHQAWTPNPIALVDVLPTNLSELTLFVNILQVETPESRWTVFENQLFSLAFLNMLRNAASKLPKLRKVRIELTRDREIWRTGEMAEIELESGIVALKQVKEACEEVGIGFEVAVAVEGCSDDVREVGNTTIPYFLEQIKMRNPGRDF</sequence>
<organism evidence="2 3">
    <name type="scientific">Phialocephala subalpina</name>
    <dbReference type="NCBI Taxonomy" id="576137"/>
    <lineage>
        <taxon>Eukaryota</taxon>
        <taxon>Fungi</taxon>
        <taxon>Dikarya</taxon>
        <taxon>Ascomycota</taxon>
        <taxon>Pezizomycotina</taxon>
        <taxon>Leotiomycetes</taxon>
        <taxon>Helotiales</taxon>
        <taxon>Mollisiaceae</taxon>
        <taxon>Phialocephala</taxon>
        <taxon>Phialocephala fortinii species complex</taxon>
    </lineage>
</organism>
<feature type="compositionally biased region" description="Acidic residues" evidence="1">
    <location>
        <begin position="141"/>
        <end position="168"/>
    </location>
</feature>
<accession>A0A1L7WUF0</accession>
<dbReference type="EMBL" id="FJOG01000008">
    <property type="protein sequence ID" value="CZR56412.1"/>
    <property type="molecule type" value="Genomic_DNA"/>
</dbReference>
<proteinExistence type="predicted"/>
<reference evidence="2 3" key="1">
    <citation type="submission" date="2016-03" db="EMBL/GenBank/DDBJ databases">
        <authorList>
            <person name="Ploux O."/>
        </authorList>
    </citation>
    <scope>NUCLEOTIDE SEQUENCE [LARGE SCALE GENOMIC DNA]</scope>
    <source>
        <strain evidence="2 3">UAMH 11012</strain>
    </source>
</reference>
<evidence type="ECO:0000256" key="1">
    <source>
        <dbReference type="SAM" id="MobiDB-lite"/>
    </source>
</evidence>
<name>A0A1L7WUF0_9HELO</name>